<feature type="region of interest" description="Disordered" evidence="1">
    <location>
        <begin position="56"/>
        <end position="76"/>
    </location>
</feature>
<name>A0A158C282_9BURK</name>
<protein>
    <submittedName>
        <fullName evidence="2">Uncharacterized protein</fullName>
    </submittedName>
</protein>
<keyword evidence="3" id="KW-1185">Reference proteome</keyword>
<gene>
    <name evidence="2" type="ORF">AWB82_04894</name>
</gene>
<sequence>MLPIQSQRFRLYRSMTLPIERRALLTDSQAFENQRGFGEDKVTAVTVEHEGWQRCCRKPPSIQRNDASRQAKAASR</sequence>
<organism evidence="2 3">
    <name type="scientific">Caballeronia glebae</name>
    <dbReference type="NCBI Taxonomy" id="1777143"/>
    <lineage>
        <taxon>Bacteria</taxon>
        <taxon>Pseudomonadati</taxon>
        <taxon>Pseudomonadota</taxon>
        <taxon>Betaproteobacteria</taxon>
        <taxon>Burkholderiales</taxon>
        <taxon>Burkholderiaceae</taxon>
        <taxon>Caballeronia</taxon>
    </lineage>
</organism>
<dbReference type="AlphaFoldDB" id="A0A158C282"/>
<dbReference type="Proteomes" id="UP000054596">
    <property type="component" value="Unassembled WGS sequence"/>
</dbReference>
<proteinExistence type="predicted"/>
<dbReference type="EMBL" id="FCOJ02000041">
    <property type="protein sequence ID" value="SAK76475.1"/>
    <property type="molecule type" value="Genomic_DNA"/>
</dbReference>
<comment type="caution">
    <text evidence="2">The sequence shown here is derived from an EMBL/GenBank/DDBJ whole genome shotgun (WGS) entry which is preliminary data.</text>
</comment>
<evidence type="ECO:0000313" key="2">
    <source>
        <dbReference type="EMBL" id="SAK76475.1"/>
    </source>
</evidence>
<evidence type="ECO:0000256" key="1">
    <source>
        <dbReference type="SAM" id="MobiDB-lite"/>
    </source>
</evidence>
<dbReference type="RefSeq" id="WP_159462622.1">
    <property type="nucleotide sequence ID" value="NZ_FCOJ02000041.1"/>
</dbReference>
<reference evidence="2" key="1">
    <citation type="submission" date="2016-01" db="EMBL/GenBank/DDBJ databases">
        <authorList>
            <person name="Peeters C."/>
        </authorList>
    </citation>
    <scope>NUCLEOTIDE SEQUENCE [LARGE SCALE GENOMIC DNA]</scope>
    <source>
        <strain evidence="2">LMG 29325</strain>
    </source>
</reference>
<accession>A0A158C282</accession>
<evidence type="ECO:0000313" key="3">
    <source>
        <dbReference type="Proteomes" id="UP000054596"/>
    </source>
</evidence>